<comment type="caution">
    <text evidence="4">The sequence shown here is derived from an EMBL/GenBank/DDBJ whole genome shotgun (WGS) entry which is preliminary data.</text>
</comment>
<dbReference type="AlphaFoldDB" id="A0A9W5YKK9"/>
<dbReference type="Pfam" id="PF00293">
    <property type="entry name" value="NUDIX"/>
    <property type="match status" value="1"/>
</dbReference>
<evidence type="ECO:0000256" key="1">
    <source>
        <dbReference type="ARBA" id="ARBA00022801"/>
    </source>
</evidence>
<dbReference type="PROSITE" id="PS00893">
    <property type="entry name" value="NUDIX_BOX"/>
    <property type="match status" value="1"/>
</dbReference>
<dbReference type="Proteomes" id="UP001143548">
    <property type="component" value="Unassembled WGS sequence"/>
</dbReference>
<name>A0A9W5YKK9_9EURO</name>
<dbReference type="GO" id="GO:0006203">
    <property type="term" value="P:dGTP catabolic process"/>
    <property type="evidence" value="ECO:0007669"/>
    <property type="project" value="TreeGrafter"/>
</dbReference>
<dbReference type="CDD" id="cd04678">
    <property type="entry name" value="NUDIX_MTH2_Nudt15"/>
    <property type="match status" value="1"/>
</dbReference>
<dbReference type="PROSITE" id="PS51462">
    <property type="entry name" value="NUDIX"/>
    <property type="match status" value="1"/>
</dbReference>
<dbReference type="PANTHER" id="PTHR16099:SF5">
    <property type="entry name" value="NUCLEOTIDE TRIPHOSPHATE DIPHOSPHATASE NUDT15"/>
    <property type="match status" value="1"/>
</dbReference>
<evidence type="ECO:0000259" key="3">
    <source>
        <dbReference type="PROSITE" id="PS51462"/>
    </source>
</evidence>
<evidence type="ECO:0000256" key="2">
    <source>
        <dbReference type="RuleBase" id="RU003476"/>
    </source>
</evidence>
<dbReference type="PANTHER" id="PTHR16099">
    <property type="entry name" value="8-OXO-DGTP DIPHOSPHATES NUDT15"/>
    <property type="match status" value="1"/>
</dbReference>
<sequence length="219" mass="24738">MLSSLPFRPEPSQQKMATHTHARVGVAVFIFNGHNEFIIGQRKGSHGAGTWALPGGHLELNESFETCAVREILEETDLKVQDVRFLTVTNDIMKAEGKHYITVVMGCKLYDVDAQPKLMEPNKCSGWEWTTWEQLRMHYDAGKGQPWFTRPPRKLAPAAAYKESVFPEKGGFIPESDSMEVDEKTEITVPPTRQLFLPLVNLFEQRGGFDPVSDYLIAD</sequence>
<dbReference type="InterPro" id="IPR020476">
    <property type="entry name" value="Nudix_hydrolase"/>
</dbReference>
<dbReference type="SUPFAM" id="SSF55811">
    <property type="entry name" value="Nudix"/>
    <property type="match status" value="1"/>
</dbReference>
<keyword evidence="1 2" id="KW-0378">Hydrolase</keyword>
<dbReference type="FunFam" id="3.90.79.10:FF:000060">
    <property type="entry name" value="Nudix hydrolase 1"/>
    <property type="match status" value="1"/>
</dbReference>
<dbReference type="InterPro" id="IPR015797">
    <property type="entry name" value="NUDIX_hydrolase-like_dom_sf"/>
</dbReference>
<accession>A0A9W5YKK9</accession>
<dbReference type="Gene3D" id="3.90.79.10">
    <property type="entry name" value="Nucleoside Triphosphate Pyrophosphohydrolase"/>
    <property type="match status" value="1"/>
</dbReference>
<evidence type="ECO:0000313" key="4">
    <source>
        <dbReference type="EMBL" id="GKZ18173.1"/>
    </source>
</evidence>
<dbReference type="GO" id="GO:0035539">
    <property type="term" value="F:8-oxo-7,8-dihydrodeoxyguanosine triphosphate pyrophosphatase activity"/>
    <property type="evidence" value="ECO:0007669"/>
    <property type="project" value="TreeGrafter"/>
</dbReference>
<reference evidence="4" key="1">
    <citation type="submission" date="2022-07" db="EMBL/GenBank/DDBJ databases">
        <title>Taxonomy of Aspergillus series Nigri: significant species reduction supported by multi-species coalescent approaches.</title>
        <authorList>
            <person name="Bian C."/>
            <person name="Kusuya Y."/>
            <person name="Sklenar F."/>
            <person name="D'hooge E."/>
            <person name="Yaguchi T."/>
            <person name="Takahashi H."/>
            <person name="Hubka V."/>
        </authorList>
    </citation>
    <scope>NUCLEOTIDE SEQUENCE</scope>
    <source>
        <strain evidence="4">CBS 733.88</strain>
    </source>
</reference>
<proteinExistence type="inferred from homology"/>
<feature type="domain" description="Nudix hydrolase" evidence="3">
    <location>
        <begin position="21"/>
        <end position="161"/>
    </location>
</feature>
<gene>
    <name evidence="4" type="ORF">AbraCBS73388_000332</name>
</gene>
<comment type="similarity">
    <text evidence="2">Belongs to the Nudix hydrolase family.</text>
</comment>
<dbReference type="PRINTS" id="PR00502">
    <property type="entry name" value="NUDIXFAMILY"/>
</dbReference>
<protein>
    <submittedName>
        <fullName evidence="4">Nudix hydrolase 15, mitochondrial</fullName>
    </submittedName>
</protein>
<dbReference type="GO" id="GO:0005829">
    <property type="term" value="C:cytosol"/>
    <property type="evidence" value="ECO:0007669"/>
    <property type="project" value="TreeGrafter"/>
</dbReference>
<organism evidence="4 5">
    <name type="scientific">Aspergillus brasiliensis</name>
    <dbReference type="NCBI Taxonomy" id="319629"/>
    <lineage>
        <taxon>Eukaryota</taxon>
        <taxon>Fungi</taxon>
        <taxon>Dikarya</taxon>
        <taxon>Ascomycota</taxon>
        <taxon>Pezizomycotina</taxon>
        <taxon>Eurotiomycetes</taxon>
        <taxon>Eurotiomycetidae</taxon>
        <taxon>Eurotiales</taxon>
        <taxon>Aspergillaceae</taxon>
        <taxon>Aspergillus</taxon>
        <taxon>Aspergillus subgen. Circumdati</taxon>
    </lineage>
</organism>
<dbReference type="EMBL" id="BROQ01000010">
    <property type="protein sequence ID" value="GKZ18173.1"/>
    <property type="molecule type" value="Genomic_DNA"/>
</dbReference>
<evidence type="ECO:0000313" key="5">
    <source>
        <dbReference type="Proteomes" id="UP001143548"/>
    </source>
</evidence>
<dbReference type="InterPro" id="IPR020084">
    <property type="entry name" value="NUDIX_hydrolase_CS"/>
</dbReference>
<dbReference type="InterPro" id="IPR000086">
    <property type="entry name" value="NUDIX_hydrolase_dom"/>
</dbReference>